<dbReference type="GO" id="GO:0006351">
    <property type="term" value="P:DNA-templated transcription"/>
    <property type="evidence" value="ECO:0007669"/>
    <property type="project" value="InterPro"/>
</dbReference>
<name>X1U5V0_9ZZZZ</name>
<dbReference type="EC" id="2.7.7.6" evidence="1"/>
<evidence type="ECO:0000256" key="5">
    <source>
        <dbReference type="ARBA" id="ARBA00023163"/>
    </source>
</evidence>
<dbReference type="InterPro" id="IPR045867">
    <property type="entry name" value="DNA-dir_RpoC_beta_prime"/>
</dbReference>
<keyword evidence="4" id="KW-0548">Nucleotidyltransferase</keyword>
<organism evidence="8">
    <name type="scientific">marine sediment metagenome</name>
    <dbReference type="NCBI Taxonomy" id="412755"/>
    <lineage>
        <taxon>unclassified sequences</taxon>
        <taxon>metagenomes</taxon>
        <taxon>ecological metagenomes</taxon>
    </lineage>
</organism>
<dbReference type="PANTHER" id="PTHR19376">
    <property type="entry name" value="DNA-DIRECTED RNA POLYMERASE"/>
    <property type="match status" value="1"/>
</dbReference>
<keyword evidence="3" id="KW-0808">Transferase</keyword>
<dbReference type="PANTHER" id="PTHR19376:SF32">
    <property type="entry name" value="DNA-DIRECTED RNA POLYMERASE III SUBUNIT RPC1"/>
    <property type="match status" value="1"/>
</dbReference>
<dbReference type="AlphaFoldDB" id="X1U5V0"/>
<dbReference type="Pfam" id="PF04998">
    <property type="entry name" value="RNA_pol_Rpb1_5"/>
    <property type="match status" value="1"/>
</dbReference>
<dbReference type="GO" id="GO:0000428">
    <property type="term" value="C:DNA-directed RNA polymerase complex"/>
    <property type="evidence" value="ECO:0007669"/>
    <property type="project" value="UniProtKB-KW"/>
</dbReference>
<sequence>IEIVDAKKEPKKAIIDVYLKSAHARSRTEAEKVAKDLASVFIDDVADVEDDLETLTIKATLNEKDAKGQGITFTMLKKAMEAFPGQIRVSDKTVILKPVKETKATKTKKKEEKKLTARAVRKLTHKVRVGIVHGMAGIHKAVVIKGENEYFIRAGGFNIVDASEHPAVDSKRVYTNNIKEIERVYGIEAARNAILREIKEVMDMQKLYVDIRHIMLIADAMTFAGGVKSIGRHGLSGQKVGVLGRAAFEETIKHLINASAFAEEEKLIGVT</sequence>
<feature type="non-terminal residue" evidence="8">
    <location>
        <position position="271"/>
    </location>
</feature>
<dbReference type="GO" id="GO:0003899">
    <property type="term" value="F:DNA-directed RNA polymerase activity"/>
    <property type="evidence" value="ECO:0007669"/>
    <property type="project" value="UniProtKB-EC"/>
</dbReference>
<comment type="catalytic activity">
    <reaction evidence="6">
        <text>RNA(n) + a ribonucleoside 5'-triphosphate = RNA(n+1) + diphosphate</text>
        <dbReference type="Rhea" id="RHEA:21248"/>
        <dbReference type="Rhea" id="RHEA-COMP:14527"/>
        <dbReference type="Rhea" id="RHEA-COMP:17342"/>
        <dbReference type="ChEBI" id="CHEBI:33019"/>
        <dbReference type="ChEBI" id="CHEBI:61557"/>
        <dbReference type="ChEBI" id="CHEBI:140395"/>
        <dbReference type="EC" id="2.7.7.6"/>
    </reaction>
</comment>
<comment type="caution">
    <text evidence="8">The sequence shown here is derived from an EMBL/GenBank/DDBJ whole genome shotgun (WGS) entry which is preliminary data.</text>
</comment>
<evidence type="ECO:0000256" key="1">
    <source>
        <dbReference type="ARBA" id="ARBA00012418"/>
    </source>
</evidence>
<reference evidence="8" key="1">
    <citation type="journal article" date="2014" name="Front. Microbiol.">
        <title>High frequency of phylogenetically diverse reductive dehalogenase-homologous genes in deep subseafloor sedimentary metagenomes.</title>
        <authorList>
            <person name="Kawai M."/>
            <person name="Futagami T."/>
            <person name="Toyoda A."/>
            <person name="Takaki Y."/>
            <person name="Nishi S."/>
            <person name="Hori S."/>
            <person name="Arai W."/>
            <person name="Tsubouchi T."/>
            <person name="Morono Y."/>
            <person name="Uchiyama I."/>
            <person name="Ito T."/>
            <person name="Fujiyama A."/>
            <person name="Inagaki F."/>
            <person name="Takami H."/>
        </authorList>
    </citation>
    <scope>NUCLEOTIDE SEQUENCE</scope>
    <source>
        <strain evidence="8">Expedition CK06-06</strain>
    </source>
</reference>
<evidence type="ECO:0000256" key="6">
    <source>
        <dbReference type="ARBA" id="ARBA00048552"/>
    </source>
</evidence>
<evidence type="ECO:0000256" key="3">
    <source>
        <dbReference type="ARBA" id="ARBA00022679"/>
    </source>
</evidence>
<evidence type="ECO:0000256" key="2">
    <source>
        <dbReference type="ARBA" id="ARBA00022478"/>
    </source>
</evidence>
<keyword evidence="5" id="KW-0804">Transcription</keyword>
<dbReference type="EMBL" id="BARW01020744">
    <property type="protein sequence ID" value="GAI95215.1"/>
    <property type="molecule type" value="Genomic_DNA"/>
</dbReference>
<dbReference type="Gene3D" id="1.10.150.390">
    <property type="match status" value="1"/>
</dbReference>
<evidence type="ECO:0000313" key="8">
    <source>
        <dbReference type="EMBL" id="GAI95215.1"/>
    </source>
</evidence>
<proteinExistence type="predicted"/>
<gene>
    <name evidence="8" type="ORF">S12H4_34986</name>
</gene>
<dbReference type="InterPro" id="IPR007081">
    <property type="entry name" value="RNA_pol_Rpb1_5"/>
</dbReference>
<dbReference type="SUPFAM" id="SSF64484">
    <property type="entry name" value="beta and beta-prime subunits of DNA dependent RNA-polymerase"/>
    <property type="match status" value="1"/>
</dbReference>
<keyword evidence="2" id="KW-0240">DNA-directed RNA polymerase</keyword>
<accession>X1U5V0</accession>
<protein>
    <recommendedName>
        <fullName evidence="1">DNA-directed RNA polymerase</fullName>
        <ecNumber evidence="1">2.7.7.6</ecNumber>
    </recommendedName>
</protein>
<dbReference type="GO" id="GO:0003677">
    <property type="term" value="F:DNA binding"/>
    <property type="evidence" value="ECO:0007669"/>
    <property type="project" value="InterPro"/>
</dbReference>
<feature type="domain" description="RNA polymerase Rpb1" evidence="7">
    <location>
        <begin position="87"/>
        <end position="240"/>
    </location>
</feature>
<evidence type="ECO:0000259" key="7">
    <source>
        <dbReference type="Pfam" id="PF04998"/>
    </source>
</evidence>
<evidence type="ECO:0000256" key="4">
    <source>
        <dbReference type="ARBA" id="ARBA00022695"/>
    </source>
</evidence>
<feature type="non-terminal residue" evidence="8">
    <location>
        <position position="1"/>
    </location>
</feature>